<keyword evidence="4" id="KW-0175">Coiled coil</keyword>
<name>A0A7J8B214_PIPKU</name>
<gene>
    <name evidence="6" type="ORF">mPipKuh1_007760</name>
</gene>
<keyword evidence="3" id="KW-0597">Phosphoprotein</keyword>
<evidence type="ECO:0000256" key="4">
    <source>
        <dbReference type="ARBA" id="ARBA00023054"/>
    </source>
</evidence>
<comment type="caution">
    <text evidence="6">The sequence shown here is derived from an EMBL/GenBank/DDBJ whole genome shotgun (WGS) entry which is preliminary data.</text>
</comment>
<feature type="compositionally biased region" description="Low complexity" evidence="5">
    <location>
        <begin position="174"/>
        <end position="184"/>
    </location>
</feature>
<accession>A0A7J8B214</accession>
<dbReference type="GO" id="GO:0060271">
    <property type="term" value="P:cilium assembly"/>
    <property type="evidence" value="ECO:0007669"/>
    <property type="project" value="TreeGrafter"/>
</dbReference>
<reference evidence="6 7" key="1">
    <citation type="journal article" date="2020" name="Nature">
        <title>Six reference-quality genomes reveal evolution of bat adaptations.</title>
        <authorList>
            <person name="Jebb D."/>
            <person name="Huang Z."/>
            <person name="Pippel M."/>
            <person name="Hughes G.M."/>
            <person name="Lavrichenko K."/>
            <person name="Devanna P."/>
            <person name="Winkler S."/>
            <person name="Jermiin L.S."/>
            <person name="Skirmuntt E.C."/>
            <person name="Katzourakis A."/>
            <person name="Burkitt-Gray L."/>
            <person name="Ray D.A."/>
            <person name="Sullivan K.A.M."/>
            <person name="Roscito J.G."/>
            <person name="Kirilenko B.M."/>
            <person name="Davalos L.M."/>
            <person name="Corthals A.P."/>
            <person name="Power M.L."/>
            <person name="Jones G."/>
            <person name="Ransome R.D."/>
            <person name="Dechmann D.K.N."/>
            <person name="Locatelli A.G."/>
            <person name="Puechmaille S.J."/>
            <person name="Fedrigo O."/>
            <person name="Jarvis E.D."/>
            <person name="Hiller M."/>
            <person name="Vernes S.C."/>
            <person name="Myers E.W."/>
            <person name="Teeling E.C."/>
        </authorList>
    </citation>
    <scope>NUCLEOTIDE SEQUENCE [LARGE SCALE GENOMIC DNA]</scope>
    <source>
        <strain evidence="6">MPipKuh1</strain>
        <tissue evidence="6">Flight muscle</tissue>
    </source>
</reference>
<evidence type="ECO:0000313" key="6">
    <source>
        <dbReference type="EMBL" id="KAF6392559.1"/>
    </source>
</evidence>
<comment type="subcellular location">
    <subcellularLocation>
        <location evidence="1">Cytoplasm</location>
    </subcellularLocation>
</comment>
<keyword evidence="7" id="KW-1185">Reference proteome</keyword>
<evidence type="ECO:0000256" key="3">
    <source>
        <dbReference type="ARBA" id="ARBA00022553"/>
    </source>
</evidence>
<dbReference type="PANTHER" id="PTHR18902:SF27">
    <property type="entry name" value="CENTROSOMAL PROTEIN OF 164 KDA"/>
    <property type="match status" value="1"/>
</dbReference>
<proteinExistence type="predicted"/>
<dbReference type="GO" id="GO:0005737">
    <property type="term" value="C:cytoplasm"/>
    <property type="evidence" value="ECO:0007669"/>
    <property type="project" value="UniProtKB-SubCell"/>
</dbReference>
<dbReference type="InterPro" id="IPR051841">
    <property type="entry name" value="MT-Golgi_org_protein"/>
</dbReference>
<protein>
    <submittedName>
        <fullName evidence="6">Uncharacterized protein</fullName>
    </submittedName>
</protein>
<dbReference type="GO" id="GO:0097539">
    <property type="term" value="C:ciliary transition fiber"/>
    <property type="evidence" value="ECO:0007669"/>
    <property type="project" value="TreeGrafter"/>
</dbReference>
<organism evidence="6 7">
    <name type="scientific">Pipistrellus kuhlii</name>
    <name type="common">Kuhl's pipistrelle</name>
    <dbReference type="NCBI Taxonomy" id="59472"/>
    <lineage>
        <taxon>Eukaryota</taxon>
        <taxon>Metazoa</taxon>
        <taxon>Chordata</taxon>
        <taxon>Craniata</taxon>
        <taxon>Vertebrata</taxon>
        <taxon>Euteleostomi</taxon>
        <taxon>Mammalia</taxon>
        <taxon>Eutheria</taxon>
        <taxon>Laurasiatheria</taxon>
        <taxon>Chiroptera</taxon>
        <taxon>Yangochiroptera</taxon>
        <taxon>Vespertilionidae</taxon>
        <taxon>Pipistrellus</taxon>
    </lineage>
</organism>
<dbReference type="PANTHER" id="PTHR18902">
    <property type="entry name" value="NUCLEAR MITOTIC APPARATUS PROTEIN 1-RELATED"/>
    <property type="match status" value="1"/>
</dbReference>
<feature type="region of interest" description="Disordered" evidence="5">
    <location>
        <begin position="174"/>
        <end position="209"/>
    </location>
</feature>
<dbReference type="AlphaFoldDB" id="A0A7J8B214"/>
<dbReference type="GO" id="GO:0005813">
    <property type="term" value="C:centrosome"/>
    <property type="evidence" value="ECO:0007669"/>
    <property type="project" value="TreeGrafter"/>
</dbReference>
<dbReference type="EMBL" id="JACAGB010000001">
    <property type="protein sequence ID" value="KAF6392559.1"/>
    <property type="molecule type" value="Genomic_DNA"/>
</dbReference>
<evidence type="ECO:0000256" key="5">
    <source>
        <dbReference type="SAM" id="MobiDB-lite"/>
    </source>
</evidence>
<keyword evidence="2" id="KW-0963">Cytoplasm</keyword>
<evidence type="ECO:0000256" key="1">
    <source>
        <dbReference type="ARBA" id="ARBA00004496"/>
    </source>
</evidence>
<evidence type="ECO:0000256" key="2">
    <source>
        <dbReference type="ARBA" id="ARBA00022490"/>
    </source>
</evidence>
<dbReference type="Proteomes" id="UP000558488">
    <property type="component" value="Unassembled WGS sequence"/>
</dbReference>
<feature type="region of interest" description="Disordered" evidence="5">
    <location>
        <begin position="295"/>
        <end position="319"/>
    </location>
</feature>
<dbReference type="GO" id="GO:0005814">
    <property type="term" value="C:centriole"/>
    <property type="evidence" value="ECO:0007669"/>
    <property type="project" value="TreeGrafter"/>
</dbReference>
<sequence length="319" mass="35275">MDKMKEEHLQAVVEAREQYEAEERTQRAQLLGDLTGELECLRRTHERELEAARQEQARQLEGLGCGTGSKKKKLQDLEVELETRAKEVKARLAQLDVQEATATQQHLDEAKQEHTHLLESNRQLRRTLDELQALKRELEAQVDQLQAQAQALQKCISDLEAEAQRKQEALKGLAAEASRASSSSQRGTPFCLPEPKEAPPSISPSPKAADLSLDSFRHYLSAEREALRSAKAFLVRQTCSMPWRQAALNASQQHWGRELAAPEAPEDLLGTKALGGDVHKSLEEEAWHLGEMQSAMQPAAEDGGEAELAGGLSAGLGSR</sequence>
<evidence type="ECO:0000313" key="7">
    <source>
        <dbReference type="Proteomes" id="UP000558488"/>
    </source>
</evidence>